<name>D8LRX9_ECTSI</name>
<dbReference type="Gene3D" id="3.80.10.10">
    <property type="entry name" value="Ribonuclease Inhibitor"/>
    <property type="match status" value="1"/>
</dbReference>
<gene>
    <name evidence="1" type="ORF">Esi_0007_0240</name>
</gene>
<accession>D8LRX9</accession>
<dbReference type="AlphaFoldDB" id="D8LRX9"/>
<dbReference type="InterPro" id="IPR032675">
    <property type="entry name" value="LRR_dom_sf"/>
</dbReference>
<protein>
    <submittedName>
        <fullName evidence="1">Uncharacterized protein</fullName>
    </submittedName>
</protein>
<sequence length="144" mass="15125">MALGAIQSETIEYLDFANSGLDNPAALAAMVTFLERGGSSLISVNFSRNDLGSGKALKLVEALAGAHDMRNLDLCSTNIEEPEAIDLVAELVKNNNNSMESLRLVGNSLPPLFGGSSGDKGAPARVAQEEGHTKAFFFGRAVAE</sequence>
<proteinExistence type="predicted"/>
<dbReference type="EMBL" id="FN649731">
    <property type="protein sequence ID" value="CBN73896.1"/>
    <property type="molecule type" value="Genomic_DNA"/>
</dbReference>
<evidence type="ECO:0000313" key="2">
    <source>
        <dbReference type="Proteomes" id="UP000002630"/>
    </source>
</evidence>
<evidence type="ECO:0000313" key="1">
    <source>
        <dbReference type="EMBL" id="CBN73896.1"/>
    </source>
</evidence>
<dbReference type="EMBL" id="FN648926">
    <property type="protein sequence ID" value="CBN73896.1"/>
    <property type="molecule type" value="Genomic_DNA"/>
</dbReference>
<reference evidence="1 2" key="1">
    <citation type="journal article" date="2010" name="Nature">
        <title>The Ectocarpus genome and the independent evolution of multicellularity in brown algae.</title>
        <authorList>
            <person name="Cock J.M."/>
            <person name="Sterck L."/>
            <person name="Rouze P."/>
            <person name="Scornet D."/>
            <person name="Allen A.E."/>
            <person name="Amoutzias G."/>
            <person name="Anthouard V."/>
            <person name="Artiguenave F."/>
            <person name="Aury J.M."/>
            <person name="Badger J.H."/>
            <person name="Beszteri B."/>
            <person name="Billiau K."/>
            <person name="Bonnet E."/>
            <person name="Bothwell J.H."/>
            <person name="Bowler C."/>
            <person name="Boyen C."/>
            <person name="Brownlee C."/>
            <person name="Carrano C.J."/>
            <person name="Charrier B."/>
            <person name="Cho G.Y."/>
            <person name="Coelho S.M."/>
            <person name="Collen J."/>
            <person name="Corre E."/>
            <person name="Da Silva C."/>
            <person name="Delage L."/>
            <person name="Delaroque N."/>
            <person name="Dittami S.M."/>
            <person name="Doulbeau S."/>
            <person name="Elias M."/>
            <person name="Farnham G."/>
            <person name="Gachon C.M."/>
            <person name="Gschloessl B."/>
            <person name="Heesch S."/>
            <person name="Jabbari K."/>
            <person name="Jubin C."/>
            <person name="Kawai H."/>
            <person name="Kimura K."/>
            <person name="Kloareg B."/>
            <person name="Kupper F.C."/>
            <person name="Lang D."/>
            <person name="Le Bail A."/>
            <person name="Leblanc C."/>
            <person name="Lerouge P."/>
            <person name="Lohr M."/>
            <person name="Lopez P.J."/>
            <person name="Martens C."/>
            <person name="Maumus F."/>
            <person name="Michel G."/>
            <person name="Miranda-Saavedra D."/>
            <person name="Morales J."/>
            <person name="Moreau H."/>
            <person name="Motomura T."/>
            <person name="Nagasato C."/>
            <person name="Napoli C.A."/>
            <person name="Nelson D.R."/>
            <person name="Nyvall-Collen P."/>
            <person name="Peters A.F."/>
            <person name="Pommier C."/>
            <person name="Potin P."/>
            <person name="Poulain J."/>
            <person name="Quesneville H."/>
            <person name="Read B."/>
            <person name="Rensing S.A."/>
            <person name="Ritter A."/>
            <person name="Rousvoal S."/>
            <person name="Samanta M."/>
            <person name="Samson G."/>
            <person name="Schroeder D.C."/>
            <person name="Segurens B."/>
            <person name="Strittmatter M."/>
            <person name="Tonon T."/>
            <person name="Tregear J.W."/>
            <person name="Valentin K."/>
            <person name="von Dassow P."/>
            <person name="Yamagishi T."/>
            <person name="Van de Peer Y."/>
            <person name="Wincker P."/>
        </authorList>
    </citation>
    <scope>NUCLEOTIDE SEQUENCE [LARGE SCALE GENOMIC DNA]</scope>
    <source>
        <strain evidence="2">Ec32 / CCAP1310/4</strain>
    </source>
</reference>
<organism evidence="1 2">
    <name type="scientific">Ectocarpus siliculosus</name>
    <name type="common">Brown alga</name>
    <name type="synonym">Conferva siliculosa</name>
    <dbReference type="NCBI Taxonomy" id="2880"/>
    <lineage>
        <taxon>Eukaryota</taxon>
        <taxon>Sar</taxon>
        <taxon>Stramenopiles</taxon>
        <taxon>Ochrophyta</taxon>
        <taxon>PX clade</taxon>
        <taxon>Phaeophyceae</taxon>
        <taxon>Ectocarpales</taxon>
        <taxon>Ectocarpaceae</taxon>
        <taxon>Ectocarpus</taxon>
    </lineage>
</organism>
<dbReference type="InParanoid" id="D8LRX9"/>
<keyword evidence="2" id="KW-1185">Reference proteome</keyword>
<dbReference type="SUPFAM" id="SSF52047">
    <property type="entry name" value="RNI-like"/>
    <property type="match status" value="1"/>
</dbReference>
<dbReference type="Proteomes" id="UP000002630">
    <property type="component" value="Linkage Group LG06"/>
</dbReference>